<protein>
    <submittedName>
        <fullName evidence="2">Uncharacterized protein</fullName>
    </submittedName>
</protein>
<evidence type="ECO:0000256" key="1">
    <source>
        <dbReference type="SAM" id="Phobius"/>
    </source>
</evidence>
<reference evidence="2 3" key="1">
    <citation type="submission" date="2023-03" db="EMBL/GenBank/DDBJ databases">
        <title>High recombination rates correlate with genetic variation in Cardiocondyla obscurior ants.</title>
        <authorList>
            <person name="Errbii M."/>
        </authorList>
    </citation>
    <scope>NUCLEOTIDE SEQUENCE [LARGE SCALE GENOMIC DNA]</scope>
    <source>
        <strain evidence="2">Alpha-2009</strain>
        <tissue evidence="2">Whole body</tissue>
    </source>
</reference>
<keyword evidence="1" id="KW-0472">Membrane</keyword>
<dbReference type="EMBL" id="JADYXP020000001">
    <property type="protein sequence ID" value="KAL0132313.1"/>
    <property type="molecule type" value="Genomic_DNA"/>
</dbReference>
<name>A0AAW2GYP7_9HYME</name>
<feature type="transmembrane region" description="Helical" evidence="1">
    <location>
        <begin position="7"/>
        <end position="26"/>
    </location>
</feature>
<evidence type="ECO:0000313" key="2">
    <source>
        <dbReference type="EMBL" id="KAL0132313.1"/>
    </source>
</evidence>
<dbReference type="AlphaFoldDB" id="A0AAW2GYP7"/>
<accession>A0AAW2GYP7</accession>
<keyword evidence="1" id="KW-0812">Transmembrane</keyword>
<gene>
    <name evidence="2" type="ORF">PUN28_000239</name>
</gene>
<organism evidence="2 3">
    <name type="scientific">Cardiocondyla obscurior</name>
    <dbReference type="NCBI Taxonomy" id="286306"/>
    <lineage>
        <taxon>Eukaryota</taxon>
        <taxon>Metazoa</taxon>
        <taxon>Ecdysozoa</taxon>
        <taxon>Arthropoda</taxon>
        <taxon>Hexapoda</taxon>
        <taxon>Insecta</taxon>
        <taxon>Pterygota</taxon>
        <taxon>Neoptera</taxon>
        <taxon>Endopterygota</taxon>
        <taxon>Hymenoptera</taxon>
        <taxon>Apocrita</taxon>
        <taxon>Aculeata</taxon>
        <taxon>Formicoidea</taxon>
        <taxon>Formicidae</taxon>
        <taxon>Myrmicinae</taxon>
        <taxon>Cardiocondyla</taxon>
    </lineage>
</organism>
<keyword evidence="3" id="KW-1185">Reference proteome</keyword>
<comment type="caution">
    <text evidence="2">The sequence shown here is derived from an EMBL/GenBank/DDBJ whole genome shotgun (WGS) entry which is preliminary data.</text>
</comment>
<keyword evidence="1" id="KW-1133">Transmembrane helix</keyword>
<dbReference type="Proteomes" id="UP001430953">
    <property type="component" value="Unassembled WGS sequence"/>
</dbReference>
<sequence length="323" mass="37008">MEETRFCVQAFIYVAFVIAIIAAFYIDQTPCPGPVKYYEDIGCVPVYLSTGDRCAIRYDCSRVNKRSKNKCYINGHVYKLNTYLRREDANLCEDNCVCKSGGQNKIAAFECSGASCPESSNDDDCYIRNDMSSCCGNPIKVCSDDPEYFSTCIVHGRRYRDGEFFFVGDDMTCVCRPENNDGKNGWPFCVRANHSCNHPAFDHTDYFRHKCAPIFYENYISYNILDPIPKKCYIDMRCKKNLEFVIPHLENSLSDEYYKEENVCIMGDLRLRIGDKLSPLNSTDCTKCICEVPPLLTCQTFESFKNGMCRFPNGTIFSVNLYE</sequence>
<proteinExistence type="predicted"/>
<evidence type="ECO:0000313" key="3">
    <source>
        <dbReference type="Proteomes" id="UP001430953"/>
    </source>
</evidence>